<evidence type="ECO:0000313" key="2">
    <source>
        <dbReference type="Proteomes" id="UP000651120"/>
    </source>
</evidence>
<dbReference type="RefSeq" id="WP_011008737.1">
    <property type="nucleotide sequence ID" value="NZ_DAIOPL010000008.1"/>
</dbReference>
<accession>A0A832SPU3</accession>
<gene>
    <name evidence="1" type="ORF">HA333_00120</name>
</gene>
<reference evidence="1" key="1">
    <citation type="journal article" date="2020" name="bioRxiv">
        <title>A rank-normalized archaeal taxonomy based on genome phylogeny resolves widespread incomplete and uneven classifications.</title>
        <authorList>
            <person name="Rinke C."/>
            <person name="Chuvochina M."/>
            <person name="Mussig A.J."/>
            <person name="Chaumeil P.-A."/>
            <person name="Waite D.W."/>
            <person name="Whitman W.B."/>
            <person name="Parks D.H."/>
            <person name="Hugenholtz P."/>
        </authorList>
    </citation>
    <scope>NUCLEOTIDE SEQUENCE</scope>
    <source>
        <strain evidence="1">UBA8839</strain>
    </source>
</reference>
<sequence length="47" mass="4959">MSAGTSTKITKGLGRDRAAYVHFAAIPIAKASVTVRRFAGDSWGGDY</sequence>
<dbReference type="EMBL" id="DUJP01000002">
    <property type="protein sequence ID" value="HII45915.1"/>
    <property type="molecule type" value="Genomic_DNA"/>
</dbReference>
<evidence type="ECO:0000313" key="1">
    <source>
        <dbReference type="EMBL" id="HII45915.1"/>
    </source>
</evidence>
<name>A0A832SPU3_9CREN</name>
<comment type="caution">
    <text evidence="1">The sequence shown here is derived from an EMBL/GenBank/DDBJ whole genome shotgun (WGS) entry which is preliminary data.</text>
</comment>
<dbReference type="AlphaFoldDB" id="A0A832SPU3"/>
<dbReference type="GeneID" id="43496612"/>
<dbReference type="Proteomes" id="UP000651120">
    <property type="component" value="Unassembled WGS sequence"/>
</dbReference>
<proteinExistence type="predicted"/>
<protein>
    <submittedName>
        <fullName evidence="1">Uncharacterized protein</fullName>
    </submittedName>
</protein>
<organism evidence="1 2">
    <name type="scientific">Pyrobaculum aerophilum</name>
    <dbReference type="NCBI Taxonomy" id="13773"/>
    <lineage>
        <taxon>Archaea</taxon>
        <taxon>Thermoproteota</taxon>
        <taxon>Thermoprotei</taxon>
        <taxon>Thermoproteales</taxon>
        <taxon>Thermoproteaceae</taxon>
        <taxon>Pyrobaculum</taxon>
    </lineage>
</organism>